<dbReference type="AlphaFoldDB" id="A0A846XBA6"/>
<dbReference type="Proteomes" id="UP000582646">
    <property type="component" value="Unassembled WGS sequence"/>
</dbReference>
<sequence length="51" mass="5721">MTTYPPIPLGTRRPPVVGTLCPYCLWTVYPGCEREHTKCKTNTTTPRKGTP</sequence>
<evidence type="ECO:0000313" key="2">
    <source>
        <dbReference type="Proteomes" id="UP000582646"/>
    </source>
</evidence>
<evidence type="ECO:0000313" key="1">
    <source>
        <dbReference type="EMBL" id="NKY20920.1"/>
    </source>
</evidence>
<dbReference type="EMBL" id="JAAXOQ010000050">
    <property type="protein sequence ID" value="NKY20920.1"/>
    <property type="molecule type" value="Genomic_DNA"/>
</dbReference>
<protein>
    <submittedName>
        <fullName evidence="1">Uncharacterized protein</fullName>
    </submittedName>
</protein>
<comment type="caution">
    <text evidence="1">The sequence shown here is derived from an EMBL/GenBank/DDBJ whole genome shotgun (WGS) entry which is preliminary data.</text>
</comment>
<dbReference type="RefSeq" id="WP_168547813.1">
    <property type="nucleotide sequence ID" value="NZ_BAAAKS010000010.1"/>
</dbReference>
<organism evidence="1 2">
    <name type="scientific">Tsukamurella spumae</name>
    <dbReference type="NCBI Taxonomy" id="44753"/>
    <lineage>
        <taxon>Bacteria</taxon>
        <taxon>Bacillati</taxon>
        <taxon>Actinomycetota</taxon>
        <taxon>Actinomycetes</taxon>
        <taxon>Mycobacteriales</taxon>
        <taxon>Tsukamurellaceae</taxon>
        <taxon>Tsukamurella</taxon>
    </lineage>
</organism>
<name>A0A846XBA6_9ACTN</name>
<accession>A0A846XBA6</accession>
<keyword evidence="2" id="KW-1185">Reference proteome</keyword>
<reference evidence="1 2" key="1">
    <citation type="submission" date="2020-04" db="EMBL/GenBank/DDBJ databases">
        <title>MicrobeNet Type strains.</title>
        <authorList>
            <person name="Nicholson A.C."/>
        </authorList>
    </citation>
    <scope>NUCLEOTIDE SEQUENCE [LARGE SCALE GENOMIC DNA]</scope>
    <source>
        <strain evidence="1 2">DSM 44113</strain>
    </source>
</reference>
<proteinExistence type="predicted"/>
<gene>
    <name evidence="1" type="ORF">HF999_21440</name>
</gene>